<dbReference type="SUPFAM" id="SSF55550">
    <property type="entry name" value="SH2 domain"/>
    <property type="match status" value="1"/>
</dbReference>
<evidence type="ECO:0000256" key="3">
    <source>
        <dbReference type="ARBA" id="ARBA00022771"/>
    </source>
</evidence>
<evidence type="ECO:0000259" key="8">
    <source>
        <dbReference type="PROSITE" id="PS50238"/>
    </source>
</evidence>
<feature type="domain" description="Rho-GAP" evidence="8">
    <location>
        <begin position="185"/>
        <end position="389"/>
    </location>
</feature>
<evidence type="ECO:0000313" key="9">
    <source>
        <dbReference type="Ensembl" id="ENSSMAP00000069256.1"/>
    </source>
</evidence>
<gene>
    <name evidence="9" type="primary">LOC118313776</name>
</gene>
<evidence type="ECO:0000259" key="7">
    <source>
        <dbReference type="PROSITE" id="PS50001"/>
    </source>
</evidence>
<dbReference type="PROSITE" id="PS50238">
    <property type="entry name" value="RHOGAP"/>
    <property type="match status" value="1"/>
</dbReference>
<evidence type="ECO:0000256" key="1">
    <source>
        <dbReference type="ARBA" id="ARBA00022468"/>
    </source>
</evidence>
<dbReference type="InterPro" id="IPR008936">
    <property type="entry name" value="Rho_GTPase_activation_prot"/>
</dbReference>
<dbReference type="Gene3D" id="1.10.555.10">
    <property type="entry name" value="Rho GTPase activation protein"/>
    <property type="match status" value="1"/>
</dbReference>
<dbReference type="InterPro" id="IPR035840">
    <property type="entry name" value="Chimaerin_SH2"/>
</dbReference>
<accession>A0A8D3EBU7</accession>
<dbReference type="Ensembl" id="ENSSMAT00000076150.1">
    <property type="protein sequence ID" value="ENSSMAP00000069256.1"/>
    <property type="gene ID" value="ENSSMAG00000015648.2"/>
</dbReference>
<dbReference type="SMART" id="SM00324">
    <property type="entry name" value="RhoGAP"/>
    <property type="match status" value="1"/>
</dbReference>
<dbReference type="Proteomes" id="UP000694558">
    <property type="component" value="Chromosome 1"/>
</dbReference>
<sequence length="389" mass="44715">CCCLPSDHDEYRPPVWKSYLYQLQQEAPHPRRVTCTPEVDNRPKYYGREYHGMISREEADQLLSQAEGSYLIRESQRQPGTYTLALRFGNQTRNFRLYHDGKHFVGEKRFESIHDLVTDGLITLYIETKAAEYIAKMTINPIYERVGYTTLNQEPTLKKLLPHSHEAPDGPAPAKDEHILYSIFVPLHNVLLLLLYQVHTFRGPHWCEYCANFMWGLIAQGVKCAGLQSEGLYRISGFSELIEDVKLAFDRDGEKADISSSAYEDINIITGALKLYFRELPIPLITYDAYPRFIDTAKITDPEKRLESLHEALKLLPPAHCEALRYLMAHLKRVTQCEKDNLMSSENLGIVFGPTLMRAPDLDAMTALNDIRYQRLVVEALITNEDVLF</sequence>
<dbReference type="PANTHER" id="PTHR46075:SF1">
    <property type="entry name" value="N-CHIMAERIN"/>
    <property type="match status" value="1"/>
</dbReference>
<dbReference type="Pfam" id="PF00017">
    <property type="entry name" value="SH2"/>
    <property type="match status" value="1"/>
</dbReference>
<protein>
    <recommendedName>
        <fullName evidence="11">Chimerin 1</fullName>
    </recommendedName>
</protein>
<proteinExistence type="predicted"/>
<dbReference type="PROSITE" id="PS50001">
    <property type="entry name" value="SH2"/>
    <property type="match status" value="1"/>
</dbReference>
<keyword evidence="2" id="KW-0479">Metal-binding</keyword>
<dbReference type="SMART" id="SM00252">
    <property type="entry name" value="SH2"/>
    <property type="match status" value="1"/>
</dbReference>
<keyword evidence="4" id="KW-0862">Zinc</keyword>
<dbReference type="InterPro" id="IPR000980">
    <property type="entry name" value="SH2"/>
</dbReference>
<dbReference type="CDD" id="cd10352">
    <property type="entry name" value="SH2_a2chimerin_b2chimerin"/>
    <property type="match status" value="1"/>
</dbReference>
<dbReference type="InterPro" id="IPR036860">
    <property type="entry name" value="SH2_dom_sf"/>
</dbReference>
<dbReference type="InterPro" id="IPR000198">
    <property type="entry name" value="RhoGAP_dom"/>
</dbReference>
<evidence type="ECO:0000256" key="5">
    <source>
        <dbReference type="ARBA" id="ARBA00022999"/>
    </source>
</evidence>
<reference evidence="9" key="1">
    <citation type="submission" date="2023-05" db="EMBL/GenBank/DDBJ databases">
        <title>High-quality long-read genome of Scophthalmus maximus.</title>
        <authorList>
            <person name="Lien S."/>
            <person name="Martinez P."/>
        </authorList>
    </citation>
    <scope>NUCLEOTIDE SEQUENCE [LARGE SCALE GENOMIC DNA]</scope>
</reference>
<dbReference type="InterPro" id="IPR051854">
    <property type="entry name" value="Rho-type_GAP"/>
</dbReference>
<dbReference type="GO" id="GO:0008270">
    <property type="term" value="F:zinc ion binding"/>
    <property type="evidence" value="ECO:0007669"/>
    <property type="project" value="UniProtKB-KW"/>
</dbReference>
<dbReference type="FunFam" id="1.10.555.10:FF:000005">
    <property type="entry name" value="Chimaerin"/>
    <property type="match status" value="1"/>
</dbReference>
<dbReference type="Pfam" id="PF00620">
    <property type="entry name" value="RhoGAP"/>
    <property type="match status" value="1"/>
</dbReference>
<dbReference type="PRINTS" id="PR00401">
    <property type="entry name" value="SH2DOMAIN"/>
</dbReference>
<evidence type="ECO:0000313" key="10">
    <source>
        <dbReference type="Proteomes" id="UP000694558"/>
    </source>
</evidence>
<evidence type="ECO:0000256" key="6">
    <source>
        <dbReference type="PROSITE-ProRule" id="PRU00191"/>
    </source>
</evidence>
<name>A0A8D3EBU7_SCOMX</name>
<keyword evidence="3" id="KW-0863">Zinc-finger</keyword>
<dbReference type="FunFam" id="3.30.505.10:FF:000019">
    <property type="entry name" value="Chimaerin"/>
    <property type="match status" value="1"/>
</dbReference>
<dbReference type="SUPFAM" id="SSF57889">
    <property type="entry name" value="Cysteine-rich domain"/>
    <property type="match status" value="1"/>
</dbReference>
<evidence type="ECO:0000256" key="2">
    <source>
        <dbReference type="ARBA" id="ARBA00022723"/>
    </source>
</evidence>
<dbReference type="Gene3D" id="3.30.505.10">
    <property type="entry name" value="SH2 domain"/>
    <property type="match status" value="1"/>
</dbReference>
<evidence type="ECO:0008006" key="11">
    <source>
        <dbReference type="Google" id="ProtNLM"/>
    </source>
</evidence>
<dbReference type="InterPro" id="IPR046349">
    <property type="entry name" value="C1-like_sf"/>
</dbReference>
<organism evidence="9 10">
    <name type="scientific">Scophthalmus maximus</name>
    <name type="common">Turbot</name>
    <name type="synonym">Psetta maxima</name>
    <dbReference type="NCBI Taxonomy" id="52904"/>
    <lineage>
        <taxon>Eukaryota</taxon>
        <taxon>Metazoa</taxon>
        <taxon>Chordata</taxon>
        <taxon>Craniata</taxon>
        <taxon>Vertebrata</taxon>
        <taxon>Euteleostomi</taxon>
        <taxon>Actinopterygii</taxon>
        <taxon>Neopterygii</taxon>
        <taxon>Teleostei</taxon>
        <taxon>Neoteleostei</taxon>
        <taxon>Acanthomorphata</taxon>
        <taxon>Carangaria</taxon>
        <taxon>Pleuronectiformes</taxon>
        <taxon>Pleuronectoidei</taxon>
        <taxon>Scophthalmidae</taxon>
        <taxon>Scophthalmus</taxon>
    </lineage>
</organism>
<reference evidence="9" key="2">
    <citation type="submission" date="2025-08" db="UniProtKB">
        <authorList>
            <consortium name="Ensembl"/>
        </authorList>
    </citation>
    <scope>IDENTIFICATION</scope>
</reference>
<keyword evidence="1" id="KW-0343">GTPase activation</keyword>
<feature type="domain" description="SH2" evidence="7">
    <location>
        <begin position="49"/>
        <end position="117"/>
    </location>
</feature>
<evidence type="ECO:0000256" key="4">
    <source>
        <dbReference type="ARBA" id="ARBA00022833"/>
    </source>
</evidence>
<dbReference type="GO" id="GO:0007165">
    <property type="term" value="P:signal transduction"/>
    <property type="evidence" value="ECO:0007669"/>
    <property type="project" value="InterPro"/>
</dbReference>
<dbReference type="SUPFAM" id="SSF48350">
    <property type="entry name" value="GTPase activation domain, GAP"/>
    <property type="match status" value="1"/>
</dbReference>
<dbReference type="AlphaFoldDB" id="A0A8D3EBU7"/>
<dbReference type="PANTHER" id="PTHR46075">
    <property type="entry name" value="CHIMERIN FAMILY MEMBER"/>
    <property type="match status" value="1"/>
</dbReference>
<dbReference type="GO" id="GO:0005096">
    <property type="term" value="F:GTPase activator activity"/>
    <property type="evidence" value="ECO:0007669"/>
    <property type="project" value="UniProtKB-KW"/>
</dbReference>
<keyword evidence="5 6" id="KW-0727">SH2 domain</keyword>
<dbReference type="GeneTree" id="ENSGT01030000234635"/>